<reference evidence="1 2" key="1">
    <citation type="submission" date="2023-10" db="EMBL/GenBank/DDBJ databases">
        <title>Genomes of two closely related lineages of the louse Polyplax serrata with different host specificities.</title>
        <authorList>
            <person name="Martinu J."/>
            <person name="Tarabai H."/>
            <person name="Stefka J."/>
            <person name="Hypsa V."/>
        </authorList>
    </citation>
    <scope>NUCLEOTIDE SEQUENCE [LARGE SCALE GENOMIC DNA]</scope>
    <source>
        <strain evidence="1">HR10_N</strain>
    </source>
</reference>
<evidence type="ECO:0000313" key="2">
    <source>
        <dbReference type="Proteomes" id="UP001372834"/>
    </source>
</evidence>
<sequence>MGSGCALFISRIIVGIVFEFQPLNKKLYKRKKCNAKQKSNYLVTFDPWSGISDPEKIDQASVRKKNTK</sequence>
<organism evidence="1 2">
    <name type="scientific">Polyplax serrata</name>
    <name type="common">Common mouse louse</name>
    <dbReference type="NCBI Taxonomy" id="468196"/>
    <lineage>
        <taxon>Eukaryota</taxon>
        <taxon>Metazoa</taxon>
        <taxon>Ecdysozoa</taxon>
        <taxon>Arthropoda</taxon>
        <taxon>Hexapoda</taxon>
        <taxon>Insecta</taxon>
        <taxon>Pterygota</taxon>
        <taxon>Neoptera</taxon>
        <taxon>Paraneoptera</taxon>
        <taxon>Psocodea</taxon>
        <taxon>Troctomorpha</taxon>
        <taxon>Phthiraptera</taxon>
        <taxon>Anoplura</taxon>
        <taxon>Polyplacidae</taxon>
        <taxon>Polyplax</taxon>
    </lineage>
</organism>
<evidence type="ECO:0000313" key="1">
    <source>
        <dbReference type="EMBL" id="KAK6638979.1"/>
    </source>
</evidence>
<gene>
    <name evidence="1" type="ORF">RUM43_007249</name>
</gene>
<dbReference type="Proteomes" id="UP001372834">
    <property type="component" value="Unassembled WGS sequence"/>
</dbReference>
<protein>
    <submittedName>
        <fullName evidence="1">Uncharacterized protein</fullName>
    </submittedName>
</protein>
<proteinExistence type="predicted"/>
<accession>A0AAN8P1L8</accession>
<name>A0AAN8P1L8_POLSC</name>
<dbReference type="AlphaFoldDB" id="A0AAN8P1L8"/>
<dbReference type="EMBL" id="JAWJWE010000003">
    <property type="protein sequence ID" value="KAK6638979.1"/>
    <property type="molecule type" value="Genomic_DNA"/>
</dbReference>
<comment type="caution">
    <text evidence="1">The sequence shown here is derived from an EMBL/GenBank/DDBJ whole genome shotgun (WGS) entry which is preliminary data.</text>
</comment>